<name>A0A2S9XQG8_9BACT</name>
<dbReference type="Gene3D" id="3.60.15.10">
    <property type="entry name" value="Ribonuclease Z/Hydroxyacylglutathione hydrolase-like"/>
    <property type="match status" value="1"/>
</dbReference>
<dbReference type="Pfam" id="PF12706">
    <property type="entry name" value="Lactamase_B_2"/>
    <property type="match status" value="1"/>
</dbReference>
<accession>A0A2S9XQG8</accession>
<dbReference type="AlphaFoldDB" id="A0A2S9XQG8"/>
<organism evidence="2 3">
    <name type="scientific">Enhygromyxa salina</name>
    <dbReference type="NCBI Taxonomy" id="215803"/>
    <lineage>
        <taxon>Bacteria</taxon>
        <taxon>Pseudomonadati</taxon>
        <taxon>Myxococcota</taxon>
        <taxon>Polyangia</taxon>
        <taxon>Nannocystales</taxon>
        <taxon>Nannocystaceae</taxon>
        <taxon>Enhygromyxa</taxon>
    </lineage>
</organism>
<dbReference type="InterPro" id="IPR001279">
    <property type="entry name" value="Metallo-B-lactamas"/>
</dbReference>
<sequence>MGGLVVGCTVTPSPRDCACEQVEPGLEPTTEPVAKPVAASDRAVPEPAQLGPRLRILGVAQDGGLPHIGCDCPRCDAARSDPGRASPVASVAVIAPQSRGVWVVDATPDLARQLDMLADVRELVVGGVDRTPLSGILLTHAHMGHYLGLAQLGYEAGSADAVPVYASARMVEFLATNAPWDQLVRLHNIEPSVAEPGGSVALGDGLTATPLLVPHRGEYTDTLGWYLAGPRKRALYIPDTDPWAKWELDIDAALDGVQLLLVDGTFHDGDELPGRDVSEIGHPLMVDTMERFADRLGPQFELWFIHLNHSNPTLDPRSPQRRELEQAGFVIAEVGREYAL</sequence>
<gene>
    <name evidence="2" type="primary">pqqB</name>
    <name evidence="2" type="ORF">ENSA7_74170</name>
</gene>
<dbReference type="InterPro" id="IPR036866">
    <property type="entry name" value="RibonucZ/Hydroxyglut_hydro"/>
</dbReference>
<dbReference type="SUPFAM" id="SSF56281">
    <property type="entry name" value="Metallo-hydrolase/oxidoreductase"/>
    <property type="match status" value="1"/>
</dbReference>
<comment type="caution">
    <text evidence="2">The sequence shown here is derived from an EMBL/GenBank/DDBJ whole genome shotgun (WGS) entry which is preliminary data.</text>
</comment>
<dbReference type="Proteomes" id="UP000238823">
    <property type="component" value="Unassembled WGS sequence"/>
</dbReference>
<proteinExistence type="predicted"/>
<reference evidence="2 3" key="1">
    <citation type="submission" date="2018-03" db="EMBL/GenBank/DDBJ databases">
        <title>Draft Genome Sequences of the Obligatory Marine Myxobacteria Enhygromyxa salina SWB007.</title>
        <authorList>
            <person name="Poehlein A."/>
            <person name="Moghaddam J.A."/>
            <person name="Harms H."/>
            <person name="Alanjari M."/>
            <person name="Koenig G.M."/>
            <person name="Daniel R."/>
            <person name="Schaeberle T.F."/>
        </authorList>
    </citation>
    <scope>NUCLEOTIDE SEQUENCE [LARGE SCALE GENOMIC DNA]</scope>
    <source>
        <strain evidence="2 3">SWB007</strain>
    </source>
</reference>
<evidence type="ECO:0000313" key="2">
    <source>
        <dbReference type="EMBL" id="PRP95103.1"/>
    </source>
</evidence>
<protein>
    <submittedName>
        <fullName evidence="2">Coenzyme PQQ synthesis protein B</fullName>
    </submittedName>
</protein>
<evidence type="ECO:0000259" key="1">
    <source>
        <dbReference type="Pfam" id="PF12706"/>
    </source>
</evidence>
<evidence type="ECO:0000313" key="3">
    <source>
        <dbReference type="Proteomes" id="UP000238823"/>
    </source>
</evidence>
<feature type="domain" description="Metallo-beta-lactamase" evidence="1">
    <location>
        <begin position="103"/>
        <end position="306"/>
    </location>
</feature>
<dbReference type="EMBL" id="PVNL01000138">
    <property type="protein sequence ID" value="PRP95103.1"/>
    <property type="molecule type" value="Genomic_DNA"/>
</dbReference>